<dbReference type="AlphaFoldDB" id="A0A8S4A1J0"/>
<accession>A0A8S4A1J0</accession>
<sequence length="114" mass="13374">MLRRMEEEGHCKVVPVDQVLLKKVPEAVQQMMVLPSDAEEPQIRPERKRFRLRRASEQAIFGSPRKVKDNRDTRSVTCSLETGRRKLKVRHIEVDDSSDTSWEDNWLDETESLL</sequence>
<organism evidence="2 3">
    <name type="scientific">Candidula unifasciata</name>
    <dbReference type="NCBI Taxonomy" id="100452"/>
    <lineage>
        <taxon>Eukaryota</taxon>
        <taxon>Metazoa</taxon>
        <taxon>Spiralia</taxon>
        <taxon>Lophotrochozoa</taxon>
        <taxon>Mollusca</taxon>
        <taxon>Gastropoda</taxon>
        <taxon>Heterobranchia</taxon>
        <taxon>Euthyneura</taxon>
        <taxon>Panpulmonata</taxon>
        <taxon>Eupulmonata</taxon>
        <taxon>Stylommatophora</taxon>
        <taxon>Helicina</taxon>
        <taxon>Helicoidea</taxon>
        <taxon>Geomitridae</taxon>
        <taxon>Candidula</taxon>
    </lineage>
</organism>
<reference evidence="2" key="1">
    <citation type="submission" date="2021-04" db="EMBL/GenBank/DDBJ databases">
        <authorList>
            <consortium name="Molecular Ecology Group"/>
        </authorList>
    </citation>
    <scope>NUCLEOTIDE SEQUENCE</scope>
</reference>
<dbReference type="EMBL" id="CAJHNH020006913">
    <property type="protein sequence ID" value="CAG5134220.1"/>
    <property type="molecule type" value="Genomic_DNA"/>
</dbReference>
<feature type="region of interest" description="Disordered" evidence="1">
    <location>
        <begin position="95"/>
        <end position="114"/>
    </location>
</feature>
<gene>
    <name evidence="2" type="ORF">CUNI_LOCUS19778</name>
</gene>
<keyword evidence="3" id="KW-1185">Reference proteome</keyword>
<proteinExistence type="predicted"/>
<evidence type="ECO:0000313" key="2">
    <source>
        <dbReference type="EMBL" id="CAG5134220.1"/>
    </source>
</evidence>
<name>A0A8S4A1J0_9EUPU</name>
<protein>
    <submittedName>
        <fullName evidence="2">Uncharacterized protein</fullName>
    </submittedName>
</protein>
<evidence type="ECO:0000256" key="1">
    <source>
        <dbReference type="SAM" id="MobiDB-lite"/>
    </source>
</evidence>
<evidence type="ECO:0000313" key="3">
    <source>
        <dbReference type="Proteomes" id="UP000678393"/>
    </source>
</evidence>
<dbReference type="Proteomes" id="UP000678393">
    <property type="component" value="Unassembled WGS sequence"/>
</dbReference>
<dbReference type="OrthoDB" id="415230at2759"/>
<comment type="caution">
    <text evidence="2">The sequence shown here is derived from an EMBL/GenBank/DDBJ whole genome shotgun (WGS) entry which is preliminary data.</text>
</comment>